<dbReference type="EMBL" id="WIRE01000001">
    <property type="protein sequence ID" value="MQX52944.1"/>
    <property type="molecule type" value="Genomic_DNA"/>
</dbReference>
<proteinExistence type="predicted"/>
<evidence type="ECO:0000313" key="3">
    <source>
        <dbReference type="Proteomes" id="UP000469421"/>
    </source>
</evidence>
<dbReference type="CDD" id="cd12797">
    <property type="entry name" value="M23_peptidase"/>
    <property type="match status" value="1"/>
</dbReference>
<dbReference type="InterPro" id="IPR050570">
    <property type="entry name" value="Cell_wall_metabolism_enzyme"/>
</dbReference>
<dbReference type="AlphaFoldDB" id="A0A6N7LUQ7"/>
<dbReference type="Proteomes" id="UP000469421">
    <property type="component" value="Unassembled WGS sequence"/>
</dbReference>
<gene>
    <name evidence="2" type="ORF">GFN93_06755</name>
</gene>
<comment type="caution">
    <text evidence="2">The sequence shown here is derived from an EMBL/GenBank/DDBJ whole genome shotgun (WGS) entry which is preliminary data.</text>
</comment>
<dbReference type="PANTHER" id="PTHR21666">
    <property type="entry name" value="PEPTIDASE-RELATED"/>
    <property type="match status" value="1"/>
</dbReference>
<reference evidence="2 3" key="1">
    <citation type="submission" date="2019-10" db="EMBL/GenBank/DDBJ databases">
        <title>Alcanivorax sp.PA15-N-34 draft genome sequence.</title>
        <authorList>
            <person name="Liao X."/>
            <person name="Shao Z."/>
        </authorList>
    </citation>
    <scope>NUCLEOTIDE SEQUENCE [LARGE SCALE GENOMIC DNA]</scope>
    <source>
        <strain evidence="2 3">PA15-N-34</strain>
    </source>
</reference>
<dbReference type="FunFam" id="2.70.70.10:FF:000019">
    <property type="entry name" value="M23 family peptidase"/>
    <property type="match status" value="1"/>
</dbReference>
<dbReference type="SUPFAM" id="SSF51261">
    <property type="entry name" value="Duplicated hybrid motif"/>
    <property type="match status" value="1"/>
</dbReference>
<feature type="domain" description="M23ase beta-sheet core" evidence="1">
    <location>
        <begin position="173"/>
        <end position="268"/>
    </location>
</feature>
<evidence type="ECO:0000259" key="1">
    <source>
        <dbReference type="Pfam" id="PF01551"/>
    </source>
</evidence>
<dbReference type="GO" id="GO:0004222">
    <property type="term" value="F:metalloendopeptidase activity"/>
    <property type="evidence" value="ECO:0007669"/>
    <property type="project" value="TreeGrafter"/>
</dbReference>
<dbReference type="Pfam" id="PF01551">
    <property type="entry name" value="Peptidase_M23"/>
    <property type="match status" value="1"/>
</dbReference>
<keyword evidence="3" id="KW-1185">Reference proteome</keyword>
<sequence>MAGVSGLKFVAVVFGVLLAGSSLASDWLLSLNGERTQGSLLRGQVAPGVSVALAGKPVRTTEEGYFAIGFGRDAALAQTLELKKGEERQQVPVILDKREYNIQRVEGVPQRTVDPPPEAVLKRIRAEVAAIKKARASDSDLQAFLSDFQWPLTGRISGVYGSQRVYNGKPGTPHYGVDVARPTGTVVVAPADAVVTLVQDDNYYSGGTLIMDHGYGVSSTMIHLSEVLVKPGQTVKQGEPVAKVGATGRATGPHLDWRLNWYAERLDPVTIVPPMEE</sequence>
<dbReference type="PANTHER" id="PTHR21666:SF285">
    <property type="entry name" value="M23 FAMILY METALLOPEPTIDASE"/>
    <property type="match status" value="1"/>
</dbReference>
<name>A0A6N7LUQ7_9GAMM</name>
<dbReference type="InterPro" id="IPR011055">
    <property type="entry name" value="Dup_hybrid_motif"/>
</dbReference>
<dbReference type="InterPro" id="IPR016047">
    <property type="entry name" value="M23ase_b-sheet_dom"/>
</dbReference>
<organism evidence="2 3">
    <name type="scientific">Alcanivorax sediminis</name>
    <dbReference type="NCBI Taxonomy" id="2663008"/>
    <lineage>
        <taxon>Bacteria</taxon>
        <taxon>Pseudomonadati</taxon>
        <taxon>Pseudomonadota</taxon>
        <taxon>Gammaproteobacteria</taxon>
        <taxon>Oceanospirillales</taxon>
        <taxon>Alcanivoracaceae</taxon>
        <taxon>Alcanivorax</taxon>
    </lineage>
</organism>
<protein>
    <submittedName>
        <fullName evidence="2">Peptidoglycan DD-metalloendopeptidase family protein</fullName>
    </submittedName>
</protein>
<accession>A0A6N7LUQ7</accession>
<dbReference type="Gene3D" id="2.70.70.10">
    <property type="entry name" value="Glucose Permease (Domain IIA)"/>
    <property type="match status" value="1"/>
</dbReference>
<evidence type="ECO:0000313" key="2">
    <source>
        <dbReference type="EMBL" id="MQX52944.1"/>
    </source>
</evidence>